<accession>A0A9D2MW23</accession>
<dbReference type="EMBL" id="DWXG01000074">
    <property type="protein sequence ID" value="HJB98693.1"/>
    <property type="molecule type" value="Genomic_DNA"/>
</dbReference>
<keyword evidence="3" id="KW-1133">Transmembrane helix</keyword>
<protein>
    <submittedName>
        <fullName evidence="4">Spore germination protein</fullName>
    </submittedName>
</protein>
<reference evidence="4" key="1">
    <citation type="journal article" date="2021" name="PeerJ">
        <title>Extensive microbial diversity within the chicken gut microbiome revealed by metagenomics and culture.</title>
        <authorList>
            <person name="Gilroy R."/>
            <person name="Ravi A."/>
            <person name="Getino M."/>
            <person name="Pursley I."/>
            <person name="Horton D.L."/>
            <person name="Alikhan N.F."/>
            <person name="Baker D."/>
            <person name="Gharbi K."/>
            <person name="Hall N."/>
            <person name="Watson M."/>
            <person name="Adriaenssens E.M."/>
            <person name="Foster-Nyarko E."/>
            <person name="Jarju S."/>
            <person name="Secka A."/>
            <person name="Antonio M."/>
            <person name="Oren A."/>
            <person name="Chaudhuri R.R."/>
            <person name="La Ragione R."/>
            <person name="Hildebrand F."/>
            <person name="Pallen M.J."/>
        </authorList>
    </citation>
    <scope>NUCLEOTIDE SEQUENCE</scope>
    <source>
        <strain evidence="4">CHK185-1770</strain>
    </source>
</reference>
<dbReference type="GO" id="GO:0016020">
    <property type="term" value="C:membrane"/>
    <property type="evidence" value="ECO:0007669"/>
    <property type="project" value="InterPro"/>
</dbReference>
<dbReference type="PANTHER" id="PTHR22550:SF5">
    <property type="entry name" value="LEUCINE ZIPPER PROTEIN 4"/>
    <property type="match status" value="1"/>
</dbReference>
<evidence type="ECO:0000256" key="3">
    <source>
        <dbReference type="SAM" id="Phobius"/>
    </source>
</evidence>
<comment type="similarity">
    <text evidence="1">Belongs to the GerABKA family.</text>
</comment>
<dbReference type="PANTHER" id="PTHR22550">
    <property type="entry name" value="SPORE GERMINATION PROTEIN"/>
    <property type="match status" value="1"/>
</dbReference>
<organism evidence="4 5">
    <name type="scientific">Candidatus Acutalibacter pullicola</name>
    <dbReference type="NCBI Taxonomy" id="2838417"/>
    <lineage>
        <taxon>Bacteria</taxon>
        <taxon>Bacillati</taxon>
        <taxon>Bacillota</taxon>
        <taxon>Clostridia</taxon>
        <taxon>Eubacteriales</taxon>
        <taxon>Acutalibacteraceae</taxon>
        <taxon>Acutalibacter</taxon>
    </lineage>
</organism>
<evidence type="ECO:0000313" key="5">
    <source>
        <dbReference type="Proteomes" id="UP000826793"/>
    </source>
</evidence>
<dbReference type="AlphaFoldDB" id="A0A9D2MW23"/>
<dbReference type="InterPro" id="IPR050768">
    <property type="entry name" value="UPF0353/GerABKA_families"/>
</dbReference>
<dbReference type="Proteomes" id="UP000826793">
    <property type="component" value="Unassembled WGS sequence"/>
</dbReference>
<keyword evidence="3" id="KW-0812">Transmembrane</keyword>
<keyword evidence="2 3" id="KW-0472">Membrane</keyword>
<feature type="transmembrane region" description="Helical" evidence="3">
    <location>
        <begin position="408"/>
        <end position="431"/>
    </location>
</feature>
<dbReference type="Pfam" id="PF03323">
    <property type="entry name" value="GerA"/>
    <property type="match status" value="1"/>
</dbReference>
<proteinExistence type="inferred from homology"/>
<name>A0A9D2MW23_9FIRM</name>
<gene>
    <name evidence="4" type="ORF">H9710_08955</name>
</gene>
<evidence type="ECO:0000313" key="4">
    <source>
        <dbReference type="EMBL" id="HJB98693.1"/>
    </source>
</evidence>
<dbReference type="GO" id="GO:0009847">
    <property type="term" value="P:spore germination"/>
    <property type="evidence" value="ECO:0007669"/>
    <property type="project" value="InterPro"/>
</dbReference>
<evidence type="ECO:0000256" key="1">
    <source>
        <dbReference type="ARBA" id="ARBA00005278"/>
    </source>
</evidence>
<dbReference type="InterPro" id="IPR004995">
    <property type="entry name" value="Spore_Ger"/>
</dbReference>
<comment type="caution">
    <text evidence="4">The sequence shown here is derived from an EMBL/GenBank/DDBJ whole genome shotgun (WGS) entry which is preliminary data.</text>
</comment>
<reference evidence="4" key="2">
    <citation type="submission" date="2021-04" db="EMBL/GenBank/DDBJ databases">
        <authorList>
            <person name="Gilroy R."/>
        </authorList>
    </citation>
    <scope>NUCLEOTIDE SEQUENCE</scope>
    <source>
        <strain evidence="4">CHK185-1770</strain>
    </source>
</reference>
<feature type="transmembrane region" description="Helical" evidence="3">
    <location>
        <begin position="285"/>
        <end position="307"/>
    </location>
</feature>
<evidence type="ECO:0000256" key="2">
    <source>
        <dbReference type="ARBA" id="ARBA00023136"/>
    </source>
</evidence>
<dbReference type="PIRSF" id="PIRSF005690">
    <property type="entry name" value="GerBA"/>
    <property type="match status" value="1"/>
</dbReference>
<feature type="transmembrane region" description="Helical" evidence="3">
    <location>
        <begin position="375"/>
        <end position="396"/>
    </location>
</feature>
<sequence>MEQQKLSKDLAGNLAFFQARFVKAMDLILRRVELGGRAAALLAVDGLVNKEVITLSVLEPLLRERSYPSEPEKQLAFIERRVLSAADLKHEARMDALLQLLMSGFAVLLLDGVDDALAFGVQGFAYRGPQEPQNEVMQRGAKDGFTESNQLNMAMIRRRMKNTSLKFEMLQVGAQSHTPLVLCYIEGVASEKILRQVRQKLEDCSLQTVLGAGYLTGFLERGRVFSGVGLTERPDVVCGKIEEGRVALLVEGTPSVLVLPFLFVENFQTLDDYLTRPFYGTFIRWLKMAAFFLSSFLPGLYVAIVTHHPELLPESLLLTVAGAQAKTPFPVMFETLTLFFLYEVLREAGLRAPRSLSATVSIVGGLVLGDTAVAAGLVSAPSLLVVALTAIAGYAVPRLYEPLALLRLGFLLVGNFLGMWGVMIGLVFLLLDLCGAESFGVPLLSPVSPFRGRLVLRDVFFRAGWRRLSRWDAKVQDMPGSQDR</sequence>